<keyword evidence="6" id="KW-0344">Guanine-nucleotide releasing factor</keyword>
<feature type="compositionally biased region" description="Low complexity" evidence="12">
    <location>
        <begin position="527"/>
        <end position="558"/>
    </location>
</feature>
<feature type="compositionally biased region" description="Polar residues" evidence="12">
    <location>
        <begin position="2033"/>
        <end position="2052"/>
    </location>
</feature>
<feature type="compositionally biased region" description="Low complexity" evidence="12">
    <location>
        <begin position="301"/>
        <end position="311"/>
    </location>
</feature>
<feature type="region of interest" description="Disordered" evidence="12">
    <location>
        <begin position="1"/>
        <end position="154"/>
    </location>
</feature>
<dbReference type="InterPro" id="IPR036034">
    <property type="entry name" value="PDZ_sf"/>
</dbReference>
<proteinExistence type="predicted"/>
<dbReference type="PROSITE" id="PS50003">
    <property type="entry name" value="PH_DOMAIN"/>
    <property type="match status" value="1"/>
</dbReference>
<dbReference type="EnsemblMetazoa" id="MDOA007804-RE">
    <property type="protein sequence ID" value="MDOA007804-PE"/>
    <property type="gene ID" value="MDOA007804"/>
</dbReference>
<feature type="compositionally biased region" description="Polar residues" evidence="12">
    <location>
        <begin position="634"/>
        <end position="643"/>
    </location>
</feature>
<organism evidence="17">
    <name type="scientific">Musca domestica</name>
    <name type="common">House fly</name>
    <dbReference type="NCBI Taxonomy" id="7370"/>
    <lineage>
        <taxon>Eukaryota</taxon>
        <taxon>Metazoa</taxon>
        <taxon>Ecdysozoa</taxon>
        <taxon>Arthropoda</taxon>
        <taxon>Hexapoda</taxon>
        <taxon>Insecta</taxon>
        <taxon>Pterygota</taxon>
        <taxon>Neoptera</taxon>
        <taxon>Endopterygota</taxon>
        <taxon>Diptera</taxon>
        <taxon>Brachycera</taxon>
        <taxon>Muscomorpha</taxon>
        <taxon>Muscoidea</taxon>
        <taxon>Muscidae</taxon>
        <taxon>Musca</taxon>
    </lineage>
</organism>
<feature type="coiled-coil region" evidence="11">
    <location>
        <begin position="1644"/>
        <end position="1674"/>
    </location>
</feature>
<feature type="compositionally biased region" description="Polar residues" evidence="12">
    <location>
        <begin position="1277"/>
        <end position="1288"/>
    </location>
</feature>
<evidence type="ECO:0000256" key="8">
    <source>
        <dbReference type="ARBA" id="ARBA00022833"/>
    </source>
</evidence>
<dbReference type="InterPro" id="IPR046349">
    <property type="entry name" value="C1-like_sf"/>
</dbReference>
<feature type="compositionally biased region" description="Low complexity" evidence="12">
    <location>
        <begin position="1425"/>
        <end position="1449"/>
    </location>
</feature>
<feature type="compositionally biased region" description="Basic and acidic residues" evidence="12">
    <location>
        <begin position="1238"/>
        <end position="1247"/>
    </location>
</feature>
<dbReference type="Gene3D" id="2.30.29.30">
    <property type="entry name" value="Pleckstrin-homology domain (PH domain)/Phosphotyrosine-binding domain (PTB)"/>
    <property type="match status" value="1"/>
</dbReference>
<dbReference type="Pfam" id="PF09128">
    <property type="entry name" value="RGS-like"/>
    <property type="match status" value="1"/>
</dbReference>
<comment type="subcellular location">
    <subcellularLocation>
        <location evidence="2">Cytoplasm</location>
    </subcellularLocation>
    <subcellularLocation>
        <location evidence="1">Membrane</location>
    </subcellularLocation>
</comment>
<dbReference type="STRING" id="7370.A0A1I8MRW3"/>
<dbReference type="VEuPathDB" id="VectorBase:MDOA007804"/>
<dbReference type="InterPro" id="IPR000219">
    <property type="entry name" value="DH_dom"/>
</dbReference>
<keyword evidence="3" id="KW-0343">GTPase activation</keyword>
<feature type="compositionally biased region" description="Low complexity" evidence="12">
    <location>
        <begin position="415"/>
        <end position="429"/>
    </location>
</feature>
<dbReference type="InterPro" id="IPR035899">
    <property type="entry name" value="DBL_dom_sf"/>
</dbReference>
<feature type="domain" description="DH" evidence="14">
    <location>
        <begin position="1543"/>
        <end position="1738"/>
    </location>
</feature>
<evidence type="ECO:0000256" key="4">
    <source>
        <dbReference type="ARBA" id="ARBA00022490"/>
    </source>
</evidence>
<dbReference type="SUPFAM" id="SSF57889">
    <property type="entry name" value="Cysteine-rich domain"/>
    <property type="match status" value="1"/>
</dbReference>
<evidence type="ECO:0000256" key="2">
    <source>
        <dbReference type="ARBA" id="ARBA00004496"/>
    </source>
</evidence>
<feature type="compositionally biased region" description="Polar residues" evidence="12">
    <location>
        <begin position="1489"/>
        <end position="1499"/>
    </location>
</feature>
<feature type="region of interest" description="Disordered" evidence="12">
    <location>
        <begin position="174"/>
        <end position="208"/>
    </location>
</feature>
<dbReference type="SUPFAM" id="SSF48097">
    <property type="entry name" value="Regulator of G-protein signaling, RGS"/>
    <property type="match status" value="1"/>
</dbReference>
<keyword evidence="10" id="KW-0472">Membrane</keyword>
<keyword evidence="4" id="KW-0963">Cytoplasm</keyword>
<evidence type="ECO:0000256" key="3">
    <source>
        <dbReference type="ARBA" id="ARBA00022468"/>
    </source>
</evidence>
<evidence type="ECO:0000256" key="1">
    <source>
        <dbReference type="ARBA" id="ARBA00004370"/>
    </source>
</evidence>
<feature type="region of interest" description="Disordered" evidence="12">
    <location>
        <begin position="2195"/>
        <end position="2237"/>
    </location>
</feature>
<feature type="compositionally biased region" description="Basic and acidic residues" evidence="12">
    <location>
        <begin position="2403"/>
        <end position="2416"/>
    </location>
</feature>
<feature type="region of interest" description="Disordered" evidence="12">
    <location>
        <begin position="1886"/>
        <end position="1925"/>
    </location>
</feature>
<evidence type="ECO:0000259" key="13">
    <source>
        <dbReference type="PROSITE" id="PS50003"/>
    </source>
</evidence>
<feature type="compositionally biased region" description="Pro residues" evidence="12">
    <location>
        <begin position="2303"/>
        <end position="2329"/>
    </location>
</feature>
<dbReference type="InterPro" id="IPR044926">
    <property type="entry name" value="RGS_subdomain_2"/>
</dbReference>
<feature type="compositionally biased region" description="Basic residues" evidence="12">
    <location>
        <begin position="88"/>
        <end position="100"/>
    </location>
</feature>
<feature type="compositionally biased region" description="Basic residues" evidence="12">
    <location>
        <begin position="1395"/>
        <end position="1404"/>
    </location>
</feature>
<dbReference type="SMART" id="SM00109">
    <property type="entry name" value="C1"/>
    <property type="match status" value="1"/>
</dbReference>
<gene>
    <name evidence="17" type="primary">101890835</name>
</gene>
<dbReference type="InterPro" id="IPR041020">
    <property type="entry name" value="PH_16"/>
</dbReference>
<protein>
    <recommendedName>
        <fullName evidence="18">RhoGEF domain protein</fullName>
    </recommendedName>
</protein>
<feature type="region of interest" description="Disordered" evidence="12">
    <location>
        <begin position="1200"/>
        <end position="1288"/>
    </location>
</feature>
<feature type="compositionally biased region" description="Polar residues" evidence="12">
    <location>
        <begin position="142"/>
        <end position="154"/>
    </location>
</feature>
<feature type="region of interest" description="Disordered" evidence="12">
    <location>
        <begin position="400"/>
        <end position="452"/>
    </location>
</feature>
<feature type="compositionally biased region" description="Polar residues" evidence="12">
    <location>
        <begin position="2475"/>
        <end position="2496"/>
    </location>
</feature>
<dbReference type="SUPFAM" id="SSF48065">
    <property type="entry name" value="DBL homology domain (DH-domain)"/>
    <property type="match status" value="1"/>
</dbReference>
<feature type="compositionally biased region" description="Polar residues" evidence="12">
    <location>
        <begin position="400"/>
        <end position="414"/>
    </location>
</feature>
<feature type="compositionally biased region" description="Acidic residues" evidence="12">
    <location>
        <begin position="18"/>
        <end position="28"/>
    </location>
</feature>
<dbReference type="Gene3D" id="3.30.60.20">
    <property type="match status" value="1"/>
</dbReference>
<feature type="compositionally biased region" description="Basic and acidic residues" evidence="12">
    <location>
        <begin position="1209"/>
        <end position="1221"/>
    </location>
</feature>
<dbReference type="RefSeq" id="XP_005184128.2">
    <property type="nucleotide sequence ID" value="XM_005184071.4"/>
</dbReference>
<dbReference type="Pfam" id="PF17838">
    <property type="entry name" value="PH_16"/>
    <property type="match status" value="1"/>
</dbReference>
<feature type="region of interest" description="Disordered" evidence="12">
    <location>
        <begin position="2033"/>
        <end position="2064"/>
    </location>
</feature>
<feature type="compositionally biased region" description="Low complexity" evidence="12">
    <location>
        <begin position="2226"/>
        <end position="2237"/>
    </location>
</feature>
<dbReference type="SUPFAM" id="SSF50729">
    <property type="entry name" value="PH domain-like"/>
    <property type="match status" value="1"/>
</dbReference>
<feature type="coiled-coil region" evidence="11">
    <location>
        <begin position="1530"/>
        <end position="1557"/>
    </location>
</feature>
<evidence type="ECO:0000313" key="17">
    <source>
        <dbReference type="EnsemblMetazoa" id="MDOA007804-PE"/>
    </source>
</evidence>
<dbReference type="VEuPathDB" id="VectorBase:MDOMA2_013718"/>
<dbReference type="GO" id="GO:0005085">
    <property type="term" value="F:guanyl-nucleotide exchange factor activity"/>
    <property type="evidence" value="ECO:0007669"/>
    <property type="project" value="UniProtKB-KW"/>
</dbReference>
<feature type="compositionally biased region" description="Polar residues" evidence="12">
    <location>
        <begin position="509"/>
        <end position="526"/>
    </location>
</feature>
<evidence type="ECO:0000256" key="12">
    <source>
        <dbReference type="SAM" id="MobiDB-lite"/>
    </source>
</evidence>
<evidence type="ECO:0000256" key="6">
    <source>
        <dbReference type="ARBA" id="ARBA00022658"/>
    </source>
</evidence>
<dbReference type="SMART" id="SM00325">
    <property type="entry name" value="RhoGEF"/>
    <property type="match status" value="1"/>
</dbReference>
<dbReference type="PROSITE" id="PS50010">
    <property type="entry name" value="DH_2"/>
    <property type="match status" value="1"/>
</dbReference>
<sequence>MEDPSITKRLIDFGADEHDYDEVQDLPEESTANNQSLPSSYNNNSVPLSECQAATRDTEAPNRNNNSTVPELPLPKQSKSALNNTKPGKTKSAKVSKSKIPRSPSLASALGYNNFQPPPISGIPPQTPPLPLAYQNKGKALNSPTTPLDNNNAHFFGSSHTSLMAGGNSANSGGSIGLSTSNGSGQRNSLNMAANSRRSQIQVSSPVPGDSSKNFQFLTLTVRKDENGYGMKVSGDNPVFVESVKPGGAAQVAGLVAGDMILKVNGTEVRSEKHPTVVSLIKASTIVELAVKRSQKMARPTSVGVVPSTPVLGRDRTASITGPQPVDSIKRREMETYKIKTLQKMLEQELLNLERLKGDTNNSGYKTSEANIKTLREQLRSAGAEDTPPIKLQAMASNNGKSVGLMSPNQFHHLSTSSSNQSTSPQFSTHLNPHHSQNHNNQATTPQASQSSPAFLSLLPRSLSSLSLGGRRNKTDKDSIAAPLNNTTDFLHTTSSFMDAVSPTGLGNMASSSGSPLNMSQSLHNPQQMQQQRNSAQQLFHLHQQHLQHQSSKGSSKATKGKNKYSSQSKNVIEEDDIPPPLPQRNPTRQINLDASNNNCGNHSFSPISDLDNAGGGGANSPIRQSPQPPLGSGHNSPQNAGNKSKRSKTKTKALSDPKMSTQIFLQMESAGSHNSPNDDSQLDELPPPLPPRQPGMLEDPQQSVHRGSNQNLSSVRPSPNSVDTLLQYPLVSTCTPVHRDNMSAAFPLSQRPNIVQQLQQHQQHQQMHITASGGANVAVLGQTPQNVNNMSKHRRVVSSPENMHPRHPDRHIKTNSGSWELIEKDDEVTPPGTPPPPYRHAHSASLSGNEDNLHEHGGASTSGICIESHQFTPLGVATSPPPLPHSSRIHAAQTSCTQKEIMSMEDEDASDQEGPFIDENGPFNSLPRLLEGSNVAFLAVFLNYVLSNSEPAPLLFYLITGLYKEGTAKDMRKWVYEIHSTFLVPRAPLSWYRQDEMLAREVDAVLQNEFDKVEILRKVFWKSRKKARDVICEQLREFQQKRTAGLGTIYGPTDAQLTEAKGDKQREQQIFEDTLMKKLQIIIDEYEKDLPAEDPKKLALCSALSTVIHRIFITRSHPNSIIDRVHHFVSREKSFKSRLMGKKGKMIVRGHPLVLRQYYEVTHCNHCQTIIWGVSPQGFHCTDCKLNIHRPCSKILEENCPGPLPQAKRKDKDLNNDSKISKLIMGKIRPKTSVDASGDKRQRQDPDDFDPQLDFTHERLNSTSIQRQPSDRRTDATNISIRSNGNTSAHLNVSDLQSSFNAGDLSLGAVGGPAGLASSTDVGQTAIGAVSTSGAAGVASSAGTSGALSALNSVNAQDANESNILRRERLQQQHNQNKSAPVSVNRSESYKERLSHKRNRSQRKTSDPNLTSKPNDDQPDLGLSNANFTTSSNSSLSSGGGSDSPSTSMEQMGGVGANISASGAMPMHQHHPHHQHSHQDSFHGSIGGSSNTSFLGGSVAGSQMTRHWNVDSDEEDDLINESDWSSNVAAEVLAALTDAEKKRQEIINEIYQTERSHVRTLKLLEGLFFYPLKESNLLSQDDLVLLFPPSLLSLCNLHGAFEQKIKQRRIDHSYIVNNIGDILAGMFDGISGEELREYAAQFCARQQIALEALKEKRRKNEQLQKLLSTAESHKACRRLQLKDLLPTVLQRLTKYPLLFENLYKVTVRVMPEDTMEAEAIQRALESSKKILVDVNQAVKTAEDAHKLQNIQRKLDKSTFDKDEFKNLDLTQYRLIHDGSLTMKKNPSIQLHGLLFETMIVLLTKQDDKYSLKYLHATRSPDVNNKPVSPIMSIDSETLVRQEAADKNSFFLIKTKTSQMLELRAPSSSECKTWFKHISDAAEQYKPRSKNANQEPVDDPAIATLPHSNTRESLELTPERPPPFSATATVVTTPLAPMMPVPGSAGDRISITGQNNDVQLRNGRRDSTPLGNSASTSDSCPPYYNIKQRLSHNELSTNGNAVNRTMSTRSCGDANHNYSNTREMPGANGVTLRHTQSARQANGSPDESNAGATGNKRDSASIVYSNNSNNTRTLMQSSPPLVEPTAIQISISPAHTAEPVLTSAEKLRRLDASIRDGLLEKQKIICDMFRIPVEHFHEIVDIAAMPEAPKDSTDIALAAYAQVQSLAEVLNEYMKVTPEQEVSAVSTAICDKCHERQQPNRPPRPPCLSKPVSSSDVPPPLPPPNKQTAQAQQQTPAPLVTKIQMCALEETNIHEDDDGYCEIDELRLPALPPLTKTTTATAVTTPPSNAPISKTTTAAKKGSPPPPLPPPASSCKAPPPPPPPPPPPKTIVAETINAEAIANASTELKKRQSTVSADSIPEESVDEVTHALKDRLENEKPNEKPEKQPALGDDLNIGVEPEVQEHMEDDQVHAAEEPQSSVDSNAPLATIDDEEDKDDDSAMHTAECESISVCENLPKHSESNVKDIITEPEESSVNAEPQRQNSNATQADDISLNSEPIEVNDASAQVLLDADTTKENLSPSRVDSSTQTMPLAVFPAASNMILPITGVSAGAIGAVVDGHLPTLCGPNRIQHANSLEPSVPCYALSSIVSSLNAQISLLLPKINERDMERERLRKENQHLRELLNAMHERQRVESKLETPTDGTIGADLLDNETVVPSPTTPTPISREGVEEEPPENITAITTTNTCATEAQN</sequence>
<feature type="coiled-coil region" evidence="11">
    <location>
        <begin position="2606"/>
        <end position="2633"/>
    </location>
</feature>
<dbReference type="PROSITE" id="PS00479">
    <property type="entry name" value="ZF_DAG_PE_1"/>
    <property type="match status" value="1"/>
</dbReference>
<feature type="region of interest" description="Disordered" evidence="12">
    <location>
        <begin position="2343"/>
        <end position="2444"/>
    </location>
</feature>
<dbReference type="InterPro" id="IPR001478">
    <property type="entry name" value="PDZ"/>
</dbReference>
<feature type="region of interest" description="Disordered" evidence="12">
    <location>
        <begin position="502"/>
        <end position="722"/>
    </location>
</feature>
<evidence type="ECO:0000256" key="7">
    <source>
        <dbReference type="ARBA" id="ARBA00022723"/>
    </source>
</evidence>
<feature type="region of interest" description="Disordered" evidence="12">
    <location>
        <begin position="2470"/>
        <end position="2496"/>
    </location>
</feature>
<dbReference type="Gene3D" id="1.10.167.10">
    <property type="entry name" value="Regulator of G-protein Signalling 4, domain 2"/>
    <property type="match status" value="1"/>
</dbReference>
<dbReference type="InterPro" id="IPR015212">
    <property type="entry name" value="RGS-like_dom"/>
</dbReference>
<dbReference type="SMART" id="SM00233">
    <property type="entry name" value="PH"/>
    <property type="match status" value="1"/>
</dbReference>
<feature type="region of interest" description="Disordered" evidence="12">
    <location>
        <begin position="2634"/>
        <end position="2679"/>
    </location>
</feature>
<dbReference type="Pfam" id="PF00595">
    <property type="entry name" value="PDZ"/>
    <property type="match status" value="1"/>
</dbReference>
<feature type="compositionally biased region" description="Pro residues" evidence="12">
    <location>
        <begin position="116"/>
        <end position="131"/>
    </location>
</feature>
<dbReference type="SUPFAM" id="SSF50156">
    <property type="entry name" value="PDZ domain-like"/>
    <property type="match status" value="1"/>
</dbReference>
<evidence type="ECO:0008006" key="18">
    <source>
        <dbReference type="Google" id="ProtNLM"/>
    </source>
</evidence>
<dbReference type="GO" id="GO:0046872">
    <property type="term" value="F:metal ion binding"/>
    <property type="evidence" value="ECO:0007669"/>
    <property type="project" value="UniProtKB-KW"/>
</dbReference>
<dbReference type="PANTHER" id="PTHR45872">
    <property type="entry name" value="RHO GUANINE NUCLEOTIDE EXCHANGE FACTOR 2, ISOFORM D"/>
    <property type="match status" value="1"/>
</dbReference>
<dbReference type="EnsemblMetazoa" id="MDOA007804-RD">
    <property type="protein sequence ID" value="MDOA007804-PD"/>
    <property type="gene ID" value="MDOA007804"/>
</dbReference>
<feature type="region of interest" description="Disordered" evidence="12">
    <location>
        <begin position="1943"/>
        <end position="1982"/>
    </location>
</feature>
<dbReference type="PROSITE" id="PS50081">
    <property type="entry name" value="ZF_DAG_PE_2"/>
    <property type="match status" value="1"/>
</dbReference>
<keyword evidence="9 11" id="KW-0175">Coiled coil</keyword>
<evidence type="ECO:0000256" key="5">
    <source>
        <dbReference type="ARBA" id="ARBA00022553"/>
    </source>
</evidence>
<dbReference type="GO" id="GO:0005737">
    <property type="term" value="C:cytoplasm"/>
    <property type="evidence" value="ECO:0007669"/>
    <property type="project" value="UniProtKB-SubCell"/>
</dbReference>
<dbReference type="CDD" id="cd08756">
    <property type="entry name" value="RGS_GEF_like"/>
    <property type="match status" value="1"/>
</dbReference>
<feature type="region of interest" description="Disordered" evidence="12">
    <location>
        <begin position="799"/>
        <end position="859"/>
    </location>
</feature>
<feature type="compositionally biased region" description="Basic and acidic residues" evidence="12">
    <location>
        <begin position="1"/>
        <end position="17"/>
    </location>
</feature>
<feature type="compositionally biased region" description="Polar residues" evidence="12">
    <location>
        <begin position="701"/>
        <end position="722"/>
    </location>
</feature>
<dbReference type="GO" id="GO:0016020">
    <property type="term" value="C:membrane"/>
    <property type="evidence" value="ECO:0007669"/>
    <property type="project" value="UniProtKB-SubCell"/>
</dbReference>
<feature type="domain" description="PDZ" evidence="16">
    <location>
        <begin position="219"/>
        <end position="284"/>
    </location>
</feature>
<evidence type="ECO:0000259" key="16">
    <source>
        <dbReference type="PROSITE" id="PS50106"/>
    </source>
</evidence>
<keyword evidence="7" id="KW-0479">Metal-binding</keyword>
<feature type="compositionally biased region" description="Polar residues" evidence="12">
    <location>
        <begin position="585"/>
        <end position="607"/>
    </location>
</feature>
<feature type="compositionally biased region" description="Polar residues" evidence="12">
    <location>
        <begin position="438"/>
        <end position="450"/>
    </location>
</feature>
<dbReference type="InterPro" id="IPR011993">
    <property type="entry name" value="PH-like_dom_sf"/>
</dbReference>
<feature type="compositionally biased region" description="Polar residues" evidence="12">
    <location>
        <begin position="1373"/>
        <end position="1388"/>
    </location>
</feature>
<dbReference type="PANTHER" id="PTHR45872:SF2">
    <property type="entry name" value="RHO GUANINE NUCLEOTIDE EXCHANGE FACTOR 2, ISOFORM D"/>
    <property type="match status" value="1"/>
</dbReference>
<feature type="compositionally biased region" description="Polar residues" evidence="12">
    <location>
        <begin position="1969"/>
        <end position="1979"/>
    </location>
</feature>
<dbReference type="EnsemblMetazoa" id="MDOA007804-RC">
    <property type="protein sequence ID" value="MDOA007804-PC"/>
    <property type="gene ID" value="MDOA007804"/>
</dbReference>
<reference evidence="17" key="1">
    <citation type="submission" date="2020-05" db="UniProtKB">
        <authorList>
            <consortium name="EnsemblMetazoa"/>
        </authorList>
    </citation>
    <scope>IDENTIFICATION</scope>
    <source>
        <strain evidence="17">Aabys</strain>
    </source>
</reference>
<dbReference type="Gene3D" id="1.20.900.10">
    <property type="entry name" value="Dbl homology (DH) domain"/>
    <property type="match status" value="1"/>
</dbReference>
<dbReference type="InterPro" id="IPR001849">
    <property type="entry name" value="PH_domain"/>
</dbReference>
<dbReference type="CDD" id="cd13329">
    <property type="entry name" value="PH_RhoGEF"/>
    <property type="match status" value="1"/>
</dbReference>
<dbReference type="eggNOG" id="KOG3520">
    <property type="taxonomic scope" value="Eukaryota"/>
</dbReference>
<dbReference type="CDD" id="cd00160">
    <property type="entry name" value="RhoGEF"/>
    <property type="match status" value="1"/>
</dbReference>
<dbReference type="GO" id="GO:0007186">
    <property type="term" value="P:G protein-coupled receptor signaling pathway"/>
    <property type="evidence" value="ECO:0007669"/>
    <property type="project" value="TreeGrafter"/>
</dbReference>
<feature type="compositionally biased region" description="Polar residues" evidence="12">
    <location>
        <begin position="659"/>
        <end position="680"/>
    </location>
</feature>
<evidence type="ECO:0000259" key="15">
    <source>
        <dbReference type="PROSITE" id="PS50081"/>
    </source>
</evidence>
<dbReference type="Gene3D" id="2.30.42.10">
    <property type="match status" value="1"/>
</dbReference>
<dbReference type="OrthoDB" id="2272012at2759"/>
<dbReference type="Pfam" id="PF00130">
    <property type="entry name" value="C1_1"/>
    <property type="match status" value="1"/>
</dbReference>
<dbReference type="PROSITE" id="PS50106">
    <property type="entry name" value="PDZ"/>
    <property type="match status" value="1"/>
</dbReference>
<dbReference type="GO" id="GO:0005096">
    <property type="term" value="F:GTPase activator activity"/>
    <property type="evidence" value="ECO:0007669"/>
    <property type="project" value="UniProtKB-KW"/>
</dbReference>
<keyword evidence="8" id="KW-0862">Zinc</keyword>
<feature type="compositionally biased region" description="Basic and acidic residues" evidence="12">
    <location>
        <begin position="2367"/>
        <end position="2387"/>
    </location>
</feature>
<feature type="compositionally biased region" description="Basic and acidic residues" evidence="12">
    <location>
        <begin position="1909"/>
        <end position="1918"/>
    </location>
</feature>
<feature type="compositionally biased region" description="Polar residues" evidence="12">
    <location>
        <begin position="180"/>
        <end position="208"/>
    </location>
</feature>
<feature type="domain" description="PH" evidence="13">
    <location>
        <begin position="1774"/>
        <end position="1883"/>
    </location>
</feature>
<dbReference type="CDD" id="cd20832">
    <property type="entry name" value="C1_ARHGEF-like"/>
    <property type="match status" value="1"/>
</dbReference>
<accession>A0A1I8MRW3</accession>
<keyword evidence="5" id="KW-0597">Phosphoprotein</keyword>
<dbReference type="InterPro" id="IPR002219">
    <property type="entry name" value="PKC_DAG/PE"/>
</dbReference>
<feature type="compositionally biased region" description="Polar residues" evidence="12">
    <location>
        <begin position="30"/>
        <end position="47"/>
    </location>
</feature>
<dbReference type="GO" id="GO:0001664">
    <property type="term" value="F:G protein-coupled receptor binding"/>
    <property type="evidence" value="ECO:0007669"/>
    <property type="project" value="TreeGrafter"/>
</dbReference>
<feature type="compositionally biased region" description="Low complexity" evidence="12">
    <location>
        <begin position="2279"/>
        <end position="2291"/>
    </location>
</feature>
<feature type="region of interest" description="Disordered" evidence="12">
    <location>
        <begin position="301"/>
        <end position="324"/>
    </location>
</feature>
<evidence type="ECO:0000256" key="11">
    <source>
        <dbReference type="SAM" id="Coils"/>
    </source>
</evidence>
<feature type="coiled-coil region" evidence="11">
    <location>
        <begin position="339"/>
        <end position="385"/>
    </location>
</feature>
<dbReference type="KEGG" id="mde:101890835"/>
<dbReference type="Pfam" id="PF00621">
    <property type="entry name" value="RhoGEF"/>
    <property type="match status" value="1"/>
</dbReference>
<feature type="compositionally biased region" description="Polar residues" evidence="12">
    <location>
        <begin position="77"/>
        <end position="87"/>
    </location>
</feature>
<feature type="region of interest" description="Disordered" evidence="12">
    <location>
        <begin position="1373"/>
        <end position="1499"/>
    </location>
</feature>
<feature type="domain" description="Phorbol-ester/DAG-type" evidence="15">
    <location>
        <begin position="1151"/>
        <end position="1201"/>
    </location>
</feature>
<evidence type="ECO:0000256" key="9">
    <source>
        <dbReference type="ARBA" id="ARBA00023054"/>
    </source>
</evidence>
<evidence type="ECO:0000259" key="14">
    <source>
        <dbReference type="PROSITE" id="PS50010"/>
    </source>
</evidence>
<dbReference type="InterPro" id="IPR036305">
    <property type="entry name" value="RGS_sf"/>
</dbReference>
<name>A0A1I8MRW3_MUSDO</name>
<dbReference type="SMART" id="SM00228">
    <property type="entry name" value="PDZ"/>
    <property type="match status" value="1"/>
</dbReference>
<evidence type="ECO:0000256" key="10">
    <source>
        <dbReference type="ARBA" id="ARBA00023136"/>
    </source>
</evidence>
<feature type="region of interest" description="Disordered" evidence="12">
    <location>
        <begin position="2279"/>
        <end position="2331"/>
    </location>
</feature>